<dbReference type="KEGG" id="mars:A8C75_20090"/>
<accession>A0A1A9F6K4</accession>
<dbReference type="GO" id="GO:0016020">
    <property type="term" value="C:membrane"/>
    <property type="evidence" value="ECO:0007669"/>
    <property type="project" value="InterPro"/>
</dbReference>
<dbReference type="Pfam" id="PF01478">
    <property type="entry name" value="Peptidase_A24"/>
    <property type="match status" value="1"/>
</dbReference>
<dbReference type="Gene3D" id="1.20.120.1220">
    <property type="match status" value="1"/>
</dbReference>
<proteinExistence type="predicted"/>
<feature type="transmembrane region" description="Helical" evidence="1">
    <location>
        <begin position="78"/>
        <end position="106"/>
    </location>
</feature>
<feature type="transmembrane region" description="Helical" evidence="1">
    <location>
        <begin position="20"/>
        <end position="40"/>
    </location>
</feature>
<keyword evidence="1" id="KW-0472">Membrane</keyword>
<evidence type="ECO:0000313" key="3">
    <source>
        <dbReference type="EMBL" id="ANG65373.1"/>
    </source>
</evidence>
<dbReference type="STRING" id="1821621.A8C75_20090"/>
<feature type="transmembrane region" description="Helical" evidence="1">
    <location>
        <begin position="47"/>
        <end position="66"/>
    </location>
</feature>
<dbReference type="EMBL" id="CP015839">
    <property type="protein sequence ID" value="ANG65373.1"/>
    <property type="molecule type" value="Genomic_DNA"/>
</dbReference>
<gene>
    <name evidence="3" type="ORF">A8C75_20090</name>
</gene>
<organism evidence="3 4">
    <name type="scientific">Marinobacterium aestuarii</name>
    <dbReference type="NCBI Taxonomy" id="1821621"/>
    <lineage>
        <taxon>Bacteria</taxon>
        <taxon>Pseudomonadati</taxon>
        <taxon>Pseudomonadota</taxon>
        <taxon>Gammaproteobacteria</taxon>
        <taxon>Oceanospirillales</taxon>
        <taxon>Oceanospirillaceae</taxon>
        <taxon>Marinobacterium</taxon>
    </lineage>
</organism>
<dbReference type="Proteomes" id="UP000078070">
    <property type="component" value="Chromosome"/>
</dbReference>
<feature type="transmembrane region" description="Helical" evidence="1">
    <location>
        <begin position="113"/>
        <end position="130"/>
    </location>
</feature>
<dbReference type="GO" id="GO:0004190">
    <property type="term" value="F:aspartic-type endopeptidase activity"/>
    <property type="evidence" value="ECO:0007669"/>
    <property type="project" value="InterPro"/>
</dbReference>
<name>A0A1A9F6K4_9GAMM</name>
<keyword evidence="4" id="KW-1185">Reference proteome</keyword>
<dbReference type="AlphaFoldDB" id="A0A1A9F6K4"/>
<feature type="domain" description="Prepilin type IV endopeptidase peptidase" evidence="2">
    <location>
        <begin position="2"/>
        <end position="98"/>
    </location>
</feature>
<keyword evidence="1" id="KW-0812">Transmembrane</keyword>
<reference evidence="3 4" key="2">
    <citation type="journal article" date="2018" name="Int. J. Syst. Evol. Microbiol.">
        <title>Marinobacterium aestuarii sp. nov., a benzene-degrading marine bacterium isolated from estuary sediment.</title>
        <authorList>
            <person name="Bae S.S."/>
            <person name="Jung J."/>
            <person name="Chung D."/>
            <person name="Baek K."/>
        </authorList>
    </citation>
    <scope>NUCLEOTIDE SEQUENCE [LARGE SCALE GENOMIC DNA]</scope>
    <source>
        <strain evidence="3 4">ST58-10</strain>
    </source>
</reference>
<reference evidence="4" key="1">
    <citation type="submission" date="2016-05" db="EMBL/GenBank/DDBJ databases">
        <authorList>
            <person name="Baek K."/>
            <person name="Yang S.-J."/>
        </authorList>
    </citation>
    <scope>NUCLEOTIDE SEQUENCE [LARGE SCALE GENOMIC DNA]</scope>
    <source>
        <strain evidence="4">ST58-10</strain>
    </source>
</reference>
<sequence length="131" mass="13935">MVTLLLIAISDARQRRIPNLWVLCLLAFALLSLLLCDRAISGAKLEWSGIGGSALAVLLLALPGYIGRQLGAGDIKLLLVFCMVFPLGILLLIMVLAFGGLAVACVIGRRRSLPFAPFMAAFSCMAILGSY</sequence>
<evidence type="ECO:0000313" key="4">
    <source>
        <dbReference type="Proteomes" id="UP000078070"/>
    </source>
</evidence>
<dbReference type="InterPro" id="IPR000045">
    <property type="entry name" value="Prepilin_IV_endopep_pep"/>
</dbReference>
<evidence type="ECO:0000256" key="1">
    <source>
        <dbReference type="SAM" id="Phobius"/>
    </source>
</evidence>
<protein>
    <recommendedName>
        <fullName evidence="2">Prepilin type IV endopeptidase peptidase domain-containing protein</fullName>
    </recommendedName>
</protein>
<evidence type="ECO:0000259" key="2">
    <source>
        <dbReference type="Pfam" id="PF01478"/>
    </source>
</evidence>
<keyword evidence="1" id="KW-1133">Transmembrane helix</keyword>